<keyword evidence="3" id="KW-1185">Reference proteome</keyword>
<protein>
    <submittedName>
        <fullName evidence="2">Uncharacterized protein</fullName>
    </submittedName>
</protein>
<sequence length="130" mass="14307">MEGSCDPSSLRMSLKDPEMIASLSYYEQHPDQHQLSILQLCQQVVIHHVLICIVKQQPVSNFVPRLQFLHCAAPSSGIQGVDSSNAVFKTVSKTGKKFAFWETEAPAEVKPAESETKAETKAPTEAAPVR</sequence>
<reference evidence="2 3" key="1">
    <citation type="submission" date="2020-06" db="EMBL/GenBank/DDBJ databases">
        <title>Transcriptomic and genomic resources for Thalictrum thalictroides and T. hernandezii: Facilitating candidate gene discovery in an emerging model plant lineage.</title>
        <authorList>
            <person name="Arias T."/>
            <person name="Riano-Pachon D.M."/>
            <person name="Di Stilio V.S."/>
        </authorList>
    </citation>
    <scope>NUCLEOTIDE SEQUENCE [LARGE SCALE GENOMIC DNA]</scope>
    <source>
        <strain evidence="3">cv. WT478/WT964</strain>
        <tissue evidence="2">Leaves</tissue>
    </source>
</reference>
<name>A0A7J6XEU5_THATH</name>
<organism evidence="2 3">
    <name type="scientific">Thalictrum thalictroides</name>
    <name type="common">Rue-anemone</name>
    <name type="synonym">Anemone thalictroides</name>
    <dbReference type="NCBI Taxonomy" id="46969"/>
    <lineage>
        <taxon>Eukaryota</taxon>
        <taxon>Viridiplantae</taxon>
        <taxon>Streptophyta</taxon>
        <taxon>Embryophyta</taxon>
        <taxon>Tracheophyta</taxon>
        <taxon>Spermatophyta</taxon>
        <taxon>Magnoliopsida</taxon>
        <taxon>Ranunculales</taxon>
        <taxon>Ranunculaceae</taxon>
        <taxon>Thalictroideae</taxon>
        <taxon>Thalictrum</taxon>
    </lineage>
</organism>
<dbReference type="Proteomes" id="UP000554482">
    <property type="component" value="Unassembled WGS sequence"/>
</dbReference>
<gene>
    <name evidence="2" type="ORF">FRX31_002334</name>
</gene>
<dbReference type="AlphaFoldDB" id="A0A7J6XEU5"/>
<feature type="region of interest" description="Disordered" evidence="1">
    <location>
        <begin position="109"/>
        <end position="130"/>
    </location>
</feature>
<evidence type="ECO:0000313" key="3">
    <source>
        <dbReference type="Proteomes" id="UP000554482"/>
    </source>
</evidence>
<proteinExistence type="predicted"/>
<evidence type="ECO:0000313" key="2">
    <source>
        <dbReference type="EMBL" id="KAF5208079.1"/>
    </source>
</evidence>
<feature type="compositionally biased region" description="Basic and acidic residues" evidence="1">
    <location>
        <begin position="110"/>
        <end position="122"/>
    </location>
</feature>
<accession>A0A7J6XEU5</accession>
<evidence type="ECO:0000256" key="1">
    <source>
        <dbReference type="SAM" id="MobiDB-lite"/>
    </source>
</evidence>
<dbReference type="EMBL" id="JABWDY010000492">
    <property type="protein sequence ID" value="KAF5208079.1"/>
    <property type="molecule type" value="Genomic_DNA"/>
</dbReference>
<comment type="caution">
    <text evidence="2">The sequence shown here is derived from an EMBL/GenBank/DDBJ whole genome shotgun (WGS) entry which is preliminary data.</text>
</comment>